<sequence>MRAAGHPGKMLLLVLLSVKPGGICVQI</sequence>
<proteinExistence type="predicted"/>
<organism evidence="1">
    <name type="scientific">Arundo donax</name>
    <name type="common">Giant reed</name>
    <name type="synonym">Donax arundinaceus</name>
    <dbReference type="NCBI Taxonomy" id="35708"/>
    <lineage>
        <taxon>Eukaryota</taxon>
        <taxon>Viridiplantae</taxon>
        <taxon>Streptophyta</taxon>
        <taxon>Embryophyta</taxon>
        <taxon>Tracheophyta</taxon>
        <taxon>Spermatophyta</taxon>
        <taxon>Magnoliopsida</taxon>
        <taxon>Liliopsida</taxon>
        <taxon>Poales</taxon>
        <taxon>Poaceae</taxon>
        <taxon>PACMAD clade</taxon>
        <taxon>Arundinoideae</taxon>
        <taxon>Arundineae</taxon>
        <taxon>Arundo</taxon>
    </lineage>
</organism>
<dbReference type="AlphaFoldDB" id="A0A0A9GWH8"/>
<accession>A0A0A9GWH8</accession>
<reference evidence="1" key="1">
    <citation type="submission" date="2014-09" db="EMBL/GenBank/DDBJ databases">
        <authorList>
            <person name="Magalhaes I.L.F."/>
            <person name="Oliveira U."/>
            <person name="Santos F.R."/>
            <person name="Vidigal T.H.D.A."/>
            <person name="Brescovit A.D."/>
            <person name="Santos A.J."/>
        </authorList>
    </citation>
    <scope>NUCLEOTIDE SEQUENCE</scope>
    <source>
        <tissue evidence="1">Shoot tissue taken approximately 20 cm above the soil surface</tissue>
    </source>
</reference>
<protein>
    <submittedName>
        <fullName evidence="1">Uncharacterized protein</fullName>
    </submittedName>
</protein>
<reference evidence="1" key="2">
    <citation type="journal article" date="2015" name="Data Brief">
        <title>Shoot transcriptome of the giant reed, Arundo donax.</title>
        <authorList>
            <person name="Barrero R.A."/>
            <person name="Guerrero F.D."/>
            <person name="Moolhuijzen P."/>
            <person name="Goolsby J.A."/>
            <person name="Tidwell J."/>
            <person name="Bellgard S.E."/>
            <person name="Bellgard M.I."/>
        </authorList>
    </citation>
    <scope>NUCLEOTIDE SEQUENCE</scope>
    <source>
        <tissue evidence="1">Shoot tissue taken approximately 20 cm above the soil surface</tissue>
    </source>
</reference>
<evidence type="ECO:0000313" key="1">
    <source>
        <dbReference type="EMBL" id="JAE29355.1"/>
    </source>
</evidence>
<name>A0A0A9GWH8_ARUDO</name>
<dbReference type="EMBL" id="GBRH01168541">
    <property type="protein sequence ID" value="JAE29355.1"/>
    <property type="molecule type" value="Transcribed_RNA"/>
</dbReference>